<name>A0A5B8W5J1_9SPHI</name>
<dbReference type="EMBL" id="CP042437">
    <property type="protein sequence ID" value="QEC78707.1"/>
    <property type="molecule type" value="Genomic_DNA"/>
</dbReference>
<sequence length="270" mass="29300">MKTFKLHIILLLALPLLYSCTKVIDLNLGNNTGKLVIEGNITNATGPQTIKLSQNVPFSNTNTYPPVTGATVVVTDQAGKNYAFTEVTPGTYTANTLSGIPGTSYTMTVTTGAKTYTATSAMPAPIALDSLTSKDDEFNSSKHKKNITVHYHDPAGAVNQYRFVMFVNKVQVKLIYAFNDDFNDGRTVSIDLRTDNNSDRDFGIYAGDTVTVEMQCIDKPVYTYWFTLMQQGDNGPGGGVTPADPPSNIKPTVLGYFSAHTTQSKTIVVK</sequence>
<dbReference type="OrthoDB" id="637707at2"/>
<dbReference type="RefSeq" id="WP_147057601.1">
    <property type="nucleotide sequence ID" value="NZ_CP042437.1"/>
</dbReference>
<protein>
    <submittedName>
        <fullName evidence="1">DUF4249 domain-containing protein</fullName>
    </submittedName>
</protein>
<keyword evidence="2" id="KW-1185">Reference proteome</keyword>
<dbReference type="PROSITE" id="PS51257">
    <property type="entry name" value="PROKAR_LIPOPROTEIN"/>
    <property type="match status" value="1"/>
</dbReference>
<evidence type="ECO:0000313" key="2">
    <source>
        <dbReference type="Proteomes" id="UP000321362"/>
    </source>
</evidence>
<organism evidence="1 2">
    <name type="scientific">Mucilaginibacter ginsenosidivorax</name>
    <dbReference type="NCBI Taxonomy" id="862126"/>
    <lineage>
        <taxon>Bacteria</taxon>
        <taxon>Pseudomonadati</taxon>
        <taxon>Bacteroidota</taxon>
        <taxon>Sphingobacteriia</taxon>
        <taxon>Sphingobacteriales</taxon>
        <taxon>Sphingobacteriaceae</taxon>
        <taxon>Mucilaginibacter</taxon>
    </lineage>
</organism>
<dbReference type="AlphaFoldDB" id="A0A5B8W5J1"/>
<reference evidence="1 2" key="1">
    <citation type="journal article" date="2013" name="J. Microbiol.">
        <title>Mucilaginibacter ginsenosidivorax sp. nov., with ginsenoside converting activity isolated from sediment.</title>
        <authorList>
            <person name="Kim J.K."/>
            <person name="Choi T.E."/>
            <person name="Liu Q.M."/>
            <person name="Park H.Y."/>
            <person name="Yi T.H."/>
            <person name="Yoon M.H."/>
            <person name="Kim S.C."/>
            <person name="Im W.T."/>
        </authorList>
    </citation>
    <scope>NUCLEOTIDE SEQUENCE [LARGE SCALE GENOMIC DNA]</scope>
    <source>
        <strain evidence="1 2">KHI28</strain>
    </source>
</reference>
<dbReference type="KEGG" id="mgk:FSB76_23170"/>
<accession>A0A5B8W5J1</accession>
<dbReference type="InterPro" id="IPR025345">
    <property type="entry name" value="DUF4249"/>
</dbReference>
<evidence type="ECO:0000313" key="1">
    <source>
        <dbReference type="EMBL" id="QEC78707.1"/>
    </source>
</evidence>
<dbReference type="Pfam" id="PF14054">
    <property type="entry name" value="DUF4249"/>
    <property type="match status" value="1"/>
</dbReference>
<dbReference type="Proteomes" id="UP000321362">
    <property type="component" value="Chromosome"/>
</dbReference>
<gene>
    <name evidence="1" type="ORF">FSB76_23170</name>
</gene>
<proteinExistence type="predicted"/>